<comment type="subcellular location">
    <subcellularLocation>
        <location evidence="1">Cell membrane</location>
        <topology evidence="1">Multi-pass membrane protein</topology>
    </subcellularLocation>
</comment>
<evidence type="ECO:0000259" key="8">
    <source>
        <dbReference type="Pfam" id="PF02706"/>
    </source>
</evidence>
<dbReference type="STRING" id="563176.SAMN04488090_1952"/>
<evidence type="ECO:0000256" key="7">
    <source>
        <dbReference type="SAM" id="Phobius"/>
    </source>
</evidence>
<dbReference type="EMBL" id="FNGS01000003">
    <property type="protein sequence ID" value="SDL84177.1"/>
    <property type="molecule type" value="Genomic_DNA"/>
</dbReference>
<feature type="domain" description="Polysaccharide chain length determinant N-terminal" evidence="8">
    <location>
        <begin position="15"/>
        <end position="74"/>
    </location>
</feature>
<feature type="domain" description="Tyrosine-protein kinase G-rich" evidence="9">
    <location>
        <begin position="283"/>
        <end position="346"/>
    </location>
</feature>
<dbReference type="InterPro" id="IPR003856">
    <property type="entry name" value="LPS_length_determ_N"/>
</dbReference>
<evidence type="ECO:0000256" key="6">
    <source>
        <dbReference type="SAM" id="Coils"/>
    </source>
</evidence>
<keyword evidence="6" id="KW-0175">Coiled coil</keyword>
<dbReference type="PANTHER" id="PTHR32309:SF13">
    <property type="entry name" value="FERRIC ENTEROBACTIN TRANSPORT PROTEIN FEPE"/>
    <property type="match status" value="1"/>
</dbReference>
<dbReference type="Pfam" id="PF02706">
    <property type="entry name" value="Wzz"/>
    <property type="match status" value="1"/>
</dbReference>
<evidence type="ECO:0000256" key="4">
    <source>
        <dbReference type="ARBA" id="ARBA00022989"/>
    </source>
</evidence>
<accession>A0A1G9NDH1</accession>
<name>A0A1G9NDH1_9BACT</name>
<dbReference type="InterPro" id="IPR032807">
    <property type="entry name" value="GNVR"/>
</dbReference>
<sequence length="352" mass="38990">METTQNPSSVFFRISDITGFLGRNKWKIAVAAVLCAGLSAVYSLMVLEEYNSSVKLLPEMQSKSTIGGFKALADLAGINLDNAQVSEAIRPDLYPSVLESSPFLLKLADYKVTTKNGKAMTVQQLLESQHSPIDGVKSAIFGWMSSESEEEKKPVVITSPLPGGVVMLSRERKRIVESLSTRISANLDKKTGIISIGVAMPDPVAAAMIAGFSAEYLTDYMLNYRSGKQAKQVEFLKAQMDQAKGRLDEADRRFRSYRDRNRNPFLSASTSSETDLEASRLTAQTLFTELSRQYEQANLKMREETPIIKVLDPAEVPLKRSSPKRTRMVIYGFIFGVMAGAVLSFISEVKWN</sequence>
<dbReference type="InterPro" id="IPR050445">
    <property type="entry name" value="Bact_polysacc_biosynth/exp"/>
</dbReference>
<dbReference type="Proteomes" id="UP000198901">
    <property type="component" value="Unassembled WGS sequence"/>
</dbReference>
<proteinExistence type="predicted"/>
<dbReference type="OrthoDB" id="1522571at2"/>
<keyword evidence="3 7" id="KW-0812">Transmembrane</keyword>
<dbReference type="GO" id="GO:0005886">
    <property type="term" value="C:plasma membrane"/>
    <property type="evidence" value="ECO:0007669"/>
    <property type="project" value="UniProtKB-SubCell"/>
</dbReference>
<dbReference type="AlphaFoldDB" id="A0A1G9NDH1"/>
<evidence type="ECO:0000256" key="5">
    <source>
        <dbReference type="ARBA" id="ARBA00023136"/>
    </source>
</evidence>
<keyword evidence="5 7" id="KW-0472">Membrane</keyword>
<keyword evidence="11" id="KW-1185">Reference proteome</keyword>
<keyword evidence="4 7" id="KW-1133">Transmembrane helix</keyword>
<feature type="transmembrane region" description="Helical" evidence="7">
    <location>
        <begin position="328"/>
        <end position="346"/>
    </location>
</feature>
<dbReference type="GO" id="GO:0004713">
    <property type="term" value="F:protein tyrosine kinase activity"/>
    <property type="evidence" value="ECO:0007669"/>
    <property type="project" value="TreeGrafter"/>
</dbReference>
<evidence type="ECO:0000256" key="3">
    <source>
        <dbReference type="ARBA" id="ARBA00022692"/>
    </source>
</evidence>
<protein>
    <submittedName>
        <fullName evidence="10">G-rich domain on putative tyrosine kinase</fullName>
    </submittedName>
</protein>
<reference evidence="10 11" key="1">
    <citation type="submission" date="2016-10" db="EMBL/GenBank/DDBJ databases">
        <authorList>
            <person name="de Groot N.N."/>
        </authorList>
    </citation>
    <scope>NUCLEOTIDE SEQUENCE [LARGE SCALE GENOMIC DNA]</scope>
    <source>
        <strain evidence="10 11">DSM 21668</strain>
    </source>
</reference>
<keyword evidence="10" id="KW-0418">Kinase</keyword>
<dbReference type="RefSeq" id="WP_093201010.1">
    <property type="nucleotide sequence ID" value="NZ_FNGS01000003.1"/>
</dbReference>
<gene>
    <name evidence="10" type="ORF">SAMN04488090_1952</name>
</gene>
<keyword evidence="10" id="KW-0808">Transferase</keyword>
<evidence type="ECO:0000256" key="2">
    <source>
        <dbReference type="ARBA" id="ARBA00022475"/>
    </source>
</evidence>
<keyword evidence="2" id="KW-1003">Cell membrane</keyword>
<organism evidence="10 11">
    <name type="scientific">Siphonobacter aquaeclarae</name>
    <dbReference type="NCBI Taxonomy" id="563176"/>
    <lineage>
        <taxon>Bacteria</taxon>
        <taxon>Pseudomonadati</taxon>
        <taxon>Bacteroidota</taxon>
        <taxon>Cytophagia</taxon>
        <taxon>Cytophagales</taxon>
        <taxon>Cytophagaceae</taxon>
        <taxon>Siphonobacter</taxon>
    </lineage>
</organism>
<evidence type="ECO:0000313" key="11">
    <source>
        <dbReference type="Proteomes" id="UP000198901"/>
    </source>
</evidence>
<feature type="coiled-coil region" evidence="6">
    <location>
        <begin position="233"/>
        <end position="260"/>
    </location>
</feature>
<evidence type="ECO:0000313" key="10">
    <source>
        <dbReference type="EMBL" id="SDL84177.1"/>
    </source>
</evidence>
<feature type="transmembrane region" description="Helical" evidence="7">
    <location>
        <begin position="28"/>
        <end position="47"/>
    </location>
</feature>
<evidence type="ECO:0000256" key="1">
    <source>
        <dbReference type="ARBA" id="ARBA00004651"/>
    </source>
</evidence>
<dbReference type="Pfam" id="PF13807">
    <property type="entry name" value="GNVR"/>
    <property type="match status" value="1"/>
</dbReference>
<evidence type="ECO:0000259" key="9">
    <source>
        <dbReference type="Pfam" id="PF13807"/>
    </source>
</evidence>
<dbReference type="PANTHER" id="PTHR32309">
    <property type="entry name" value="TYROSINE-PROTEIN KINASE"/>
    <property type="match status" value="1"/>
</dbReference>